<reference evidence="2" key="1">
    <citation type="journal article" date="2020" name="Stud. Mycol.">
        <title>101 Dothideomycetes genomes: a test case for predicting lifestyles and emergence of pathogens.</title>
        <authorList>
            <person name="Haridas S."/>
            <person name="Albert R."/>
            <person name="Binder M."/>
            <person name="Bloem J."/>
            <person name="Labutti K."/>
            <person name="Salamov A."/>
            <person name="Andreopoulos B."/>
            <person name="Baker S."/>
            <person name="Barry K."/>
            <person name="Bills G."/>
            <person name="Bluhm B."/>
            <person name="Cannon C."/>
            <person name="Castanera R."/>
            <person name="Culley D."/>
            <person name="Daum C."/>
            <person name="Ezra D."/>
            <person name="Gonzalez J."/>
            <person name="Henrissat B."/>
            <person name="Kuo A."/>
            <person name="Liang C."/>
            <person name="Lipzen A."/>
            <person name="Lutzoni F."/>
            <person name="Magnuson J."/>
            <person name="Mondo S."/>
            <person name="Nolan M."/>
            <person name="Ohm R."/>
            <person name="Pangilinan J."/>
            <person name="Park H.-J."/>
            <person name="Ramirez L."/>
            <person name="Alfaro M."/>
            <person name="Sun H."/>
            <person name="Tritt A."/>
            <person name="Yoshinaga Y."/>
            <person name="Zwiers L.-H."/>
            <person name="Turgeon B."/>
            <person name="Goodwin S."/>
            <person name="Spatafora J."/>
            <person name="Crous P."/>
            <person name="Grigoriev I."/>
        </authorList>
    </citation>
    <scope>NUCLEOTIDE SEQUENCE</scope>
    <source>
        <strain evidence="2">CBS 121410</strain>
    </source>
</reference>
<organism evidence="2 3">
    <name type="scientific">Saccharata proteae CBS 121410</name>
    <dbReference type="NCBI Taxonomy" id="1314787"/>
    <lineage>
        <taxon>Eukaryota</taxon>
        <taxon>Fungi</taxon>
        <taxon>Dikarya</taxon>
        <taxon>Ascomycota</taxon>
        <taxon>Pezizomycotina</taxon>
        <taxon>Dothideomycetes</taxon>
        <taxon>Dothideomycetes incertae sedis</taxon>
        <taxon>Botryosphaeriales</taxon>
        <taxon>Saccharataceae</taxon>
        <taxon>Saccharata</taxon>
    </lineage>
</organism>
<evidence type="ECO:0000313" key="3">
    <source>
        <dbReference type="Proteomes" id="UP000799776"/>
    </source>
</evidence>
<proteinExistence type="predicted"/>
<name>A0A6A5YAH6_9PEZI</name>
<dbReference type="OrthoDB" id="5422283at2759"/>
<dbReference type="Proteomes" id="UP000799776">
    <property type="component" value="Unassembled WGS sequence"/>
</dbReference>
<feature type="compositionally biased region" description="Basic and acidic residues" evidence="1">
    <location>
        <begin position="126"/>
        <end position="146"/>
    </location>
</feature>
<evidence type="ECO:0000256" key="1">
    <source>
        <dbReference type="SAM" id="MobiDB-lite"/>
    </source>
</evidence>
<protein>
    <recommendedName>
        <fullName evidence="4">SUZ domain-containing protein</fullName>
    </recommendedName>
</protein>
<feature type="region of interest" description="Disordered" evidence="1">
    <location>
        <begin position="91"/>
        <end position="146"/>
    </location>
</feature>
<keyword evidence="3" id="KW-1185">Reference proteome</keyword>
<feature type="compositionally biased region" description="Basic and acidic residues" evidence="1">
    <location>
        <begin position="28"/>
        <end position="55"/>
    </location>
</feature>
<gene>
    <name evidence="2" type="ORF">K490DRAFT_2545</name>
</gene>
<evidence type="ECO:0008006" key="4">
    <source>
        <dbReference type="Google" id="ProtNLM"/>
    </source>
</evidence>
<dbReference type="AlphaFoldDB" id="A0A6A5YAH6"/>
<feature type="non-terminal residue" evidence="2">
    <location>
        <position position="146"/>
    </location>
</feature>
<feature type="region of interest" description="Disordered" evidence="1">
    <location>
        <begin position="1"/>
        <end position="68"/>
    </location>
</feature>
<dbReference type="EMBL" id="ML978715">
    <property type="protein sequence ID" value="KAF2088852.1"/>
    <property type="molecule type" value="Genomic_DNA"/>
</dbReference>
<accession>A0A6A5YAH6</accession>
<evidence type="ECO:0000313" key="2">
    <source>
        <dbReference type="EMBL" id="KAF2088852.1"/>
    </source>
</evidence>
<sequence length="146" mass="16630">MSKKSAVPDAWDDDWETLADVGIPSRPHKQDSTTDEPKQPQKITKSELKARHAEANRQLWESAETPTEEPLFVQTKAAQVPLKTDFKPAVTVLSRKPPPPKVLSRGEPSDRLAGLQIEDDYDSEEEERKKSEAIFRERQAKAQRER</sequence>